<comment type="caution">
    <text evidence="2">The sequence shown here is derived from an EMBL/GenBank/DDBJ whole genome shotgun (WGS) entry which is preliminary data.</text>
</comment>
<evidence type="ECO:0000313" key="2">
    <source>
        <dbReference type="EMBL" id="RSK39472.1"/>
    </source>
</evidence>
<keyword evidence="3" id="KW-1185">Reference proteome</keyword>
<organism evidence="2 3">
    <name type="scientific">Hymenobacter perfusus</name>
    <dbReference type="NCBI Taxonomy" id="1236770"/>
    <lineage>
        <taxon>Bacteria</taxon>
        <taxon>Pseudomonadati</taxon>
        <taxon>Bacteroidota</taxon>
        <taxon>Cytophagia</taxon>
        <taxon>Cytophagales</taxon>
        <taxon>Hymenobacteraceae</taxon>
        <taxon>Hymenobacter</taxon>
    </lineage>
</organism>
<protein>
    <recommendedName>
        <fullName evidence="4">XRE family transcriptional regulator</fullName>
    </recommendedName>
</protein>
<name>A0A3R9NMN1_9BACT</name>
<evidence type="ECO:0000313" key="3">
    <source>
        <dbReference type="Proteomes" id="UP000270291"/>
    </source>
</evidence>
<dbReference type="CDD" id="cd00093">
    <property type="entry name" value="HTH_XRE"/>
    <property type="match status" value="1"/>
</dbReference>
<dbReference type="EMBL" id="RWIU01000009">
    <property type="protein sequence ID" value="RSK39472.1"/>
    <property type="molecule type" value="Genomic_DNA"/>
</dbReference>
<dbReference type="SUPFAM" id="SSF47413">
    <property type="entry name" value="lambda repressor-like DNA-binding domains"/>
    <property type="match status" value="1"/>
</dbReference>
<dbReference type="Gene3D" id="1.10.260.40">
    <property type="entry name" value="lambda repressor-like DNA-binding domains"/>
    <property type="match status" value="1"/>
</dbReference>
<dbReference type="AlphaFoldDB" id="A0A3R9NMN1"/>
<feature type="compositionally biased region" description="Low complexity" evidence="1">
    <location>
        <begin position="77"/>
        <end position="86"/>
    </location>
</feature>
<sequence>MARPSLPSDSLSAAVRAHFGLTQPELGKFIGVSGTVIGHVEAGRRVLPAEAQRRLRPLALLLPPPEGLGPPLPAPPAGASAPEPAAPAVPLEAEPLRKRLRRVCYLLDKARFALENHVRASQAQARRRWGRAVLAALLAPAPGTPAAPAAVAQDPALDAAACRRWLERLPDLAPGAAWPLSATEAALLALRLRLLEEEARALAALLAAAEAPGN</sequence>
<gene>
    <name evidence="2" type="ORF">EI293_19820</name>
</gene>
<dbReference type="InterPro" id="IPR010982">
    <property type="entry name" value="Lambda_DNA-bd_dom_sf"/>
</dbReference>
<accession>A0A3R9NMN1</accession>
<feature type="compositionally biased region" description="Pro residues" evidence="1">
    <location>
        <begin position="66"/>
        <end position="76"/>
    </location>
</feature>
<evidence type="ECO:0008006" key="4">
    <source>
        <dbReference type="Google" id="ProtNLM"/>
    </source>
</evidence>
<reference evidence="2 3" key="1">
    <citation type="submission" date="2018-12" db="EMBL/GenBank/DDBJ databases">
        <authorList>
            <person name="Feng G."/>
            <person name="Zhu H."/>
        </authorList>
    </citation>
    <scope>NUCLEOTIDE SEQUENCE [LARGE SCALE GENOMIC DNA]</scope>
    <source>
        <strain evidence="2 3">LMG 26000</strain>
    </source>
</reference>
<dbReference type="InterPro" id="IPR001387">
    <property type="entry name" value="Cro/C1-type_HTH"/>
</dbReference>
<feature type="region of interest" description="Disordered" evidence="1">
    <location>
        <begin position="66"/>
        <end position="86"/>
    </location>
</feature>
<dbReference type="OrthoDB" id="887376at2"/>
<evidence type="ECO:0000256" key="1">
    <source>
        <dbReference type="SAM" id="MobiDB-lite"/>
    </source>
</evidence>
<proteinExistence type="predicted"/>
<dbReference type="RefSeq" id="WP_125440291.1">
    <property type="nucleotide sequence ID" value="NZ_RWIU01000009.1"/>
</dbReference>
<dbReference type="GO" id="GO:0003677">
    <property type="term" value="F:DNA binding"/>
    <property type="evidence" value="ECO:0007669"/>
    <property type="project" value="InterPro"/>
</dbReference>
<dbReference type="Proteomes" id="UP000270291">
    <property type="component" value="Unassembled WGS sequence"/>
</dbReference>